<dbReference type="InterPro" id="IPR002880">
    <property type="entry name" value="Pyrv_Fd/Flavodoxin_OxRdtase_N"/>
</dbReference>
<dbReference type="SUPFAM" id="SSF52518">
    <property type="entry name" value="Thiamin diphosphate-binding fold (THDP-binding)"/>
    <property type="match status" value="1"/>
</dbReference>
<dbReference type="InterPro" id="IPR029061">
    <property type="entry name" value="THDP-binding"/>
</dbReference>
<protein>
    <recommendedName>
        <fullName evidence="5">Pyruvate flavodoxin/ferredoxin oxidoreductase pyrimidine binding domain-containing protein</fullName>
    </recommendedName>
</protein>
<evidence type="ECO:0000256" key="1">
    <source>
        <dbReference type="ARBA" id="ARBA00023002"/>
    </source>
</evidence>
<dbReference type="PANTHER" id="PTHR32154">
    <property type="entry name" value="PYRUVATE-FLAVODOXIN OXIDOREDUCTASE-RELATED"/>
    <property type="match status" value="1"/>
</dbReference>
<feature type="domain" description="Pyruvate flavodoxin/ferredoxin oxidoreductase pyrimidine binding" evidence="2">
    <location>
        <begin position="16"/>
        <end position="244"/>
    </location>
</feature>
<evidence type="ECO:0000259" key="2">
    <source>
        <dbReference type="Pfam" id="PF01855"/>
    </source>
</evidence>
<dbReference type="CDD" id="cd07034">
    <property type="entry name" value="TPP_PYR_PFOR_IOR-alpha_like"/>
    <property type="match status" value="1"/>
</dbReference>
<dbReference type="Gene3D" id="3.40.50.970">
    <property type="match status" value="1"/>
</dbReference>
<keyword evidence="1" id="KW-0560">Oxidoreductase</keyword>
<dbReference type="FunFam" id="3.40.50.920:FF:000010">
    <property type="entry name" value="Pyruvate ferredoxin oxidoreductase, alpha subunit"/>
    <property type="match status" value="1"/>
</dbReference>
<sequence length="398" mass="44396">MAKTILATGNHTAAAAVKAARVQVVSAYPITPQSPAVEKISDMIDTGELNAQFIPVESEHSAMASVIGASALGVRTFTATSSQGLALMNEMLHWASGSRFPIVMYDVNRGFSPPWNIWCDHQDTISSRDTGWLQYYAEDNQEIFDLILMAYKIAEDKDVRLPTMVCADGFTLSHATMPVEIPDQKAIDRFLPSYQPQFELDNLEAPATHSTLAMPNLPFSDWYTEFRYLMEEGMENAKTKFKQVGKEFKKHFGRSHEELIESYHCDDAEVVIVSMGSMAAQAKDVVDSMRAEGMSVGALKIKVFRPFPIEELCKVAESVKGFAVIERSLSFGNLTPVLMELQAALYDLENRPLMKSFVMGLGGRDIKPSYQRLAIEKTFKALKVGSVKQKIEWIGLRR</sequence>
<accession>X0ZC49</accession>
<dbReference type="Gene3D" id="3.40.50.920">
    <property type="match status" value="1"/>
</dbReference>
<dbReference type="GO" id="GO:0019752">
    <property type="term" value="P:carboxylic acid metabolic process"/>
    <property type="evidence" value="ECO:0007669"/>
    <property type="project" value="UniProtKB-ARBA"/>
</dbReference>
<evidence type="ECO:0000259" key="3">
    <source>
        <dbReference type="Pfam" id="PF17147"/>
    </source>
</evidence>
<reference evidence="4" key="1">
    <citation type="journal article" date="2014" name="Front. Microbiol.">
        <title>High frequency of phylogenetically diverse reductive dehalogenase-homologous genes in deep subseafloor sedimentary metagenomes.</title>
        <authorList>
            <person name="Kawai M."/>
            <person name="Futagami T."/>
            <person name="Toyoda A."/>
            <person name="Takaki Y."/>
            <person name="Nishi S."/>
            <person name="Hori S."/>
            <person name="Arai W."/>
            <person name="Tsubouchi T."/>
            <person name="Morono Y."/>
            <person name="Uchiyama I."/>
            <person name="Ito T."/>
            <person name="Fujiyama A."/>
            <person name="Inagaki F."/>
            <person name="Takami H."/>
        </authorList>
    </citation>
    <scope>NUCLEOTIDE SEQUENCE</scope>
    <source>
        <strain evidence="4">Expedition CK06-06</strain>
    </source>
</reference>
<dbReference type="SUPFAM" id="SSF52922">
    <property type="entry name" value="TK C-terminal domain-like"/>
    <property type="match status" value="1"/>
</dbReference>
<evidence type="ECO:0008006" key="5">
    <source>
        <dbReference type="Google" id="ProtNLM"/>
    </source>
</evidence>
<comment type="caution">
    <text evidence="4">The sequence shown here is derived from an EMBL/GenBank/DDBJ whole genome shotgun (WGS) entry which is preliminary data.</text>
</comment>
<dbReference type="FunFam" id="3.40.50.970:FF:000012">
    <property type="entry name" value="Pyruvate:ferredoxin (Flavodoxin) oxidoreductase"/>
    <property type="match status" value="1"/>
</dbReference>
<dbReference type="GO" id="GO:0006979">
    <property type="term" value="P:response to oxidative stress"/>
    <property type="evidence" value="ECO:0007669"/>
    <property type="project" value="TreeGrafter"/>
</dbReference>
<name>X0ZC49_9ZZZZ</name>
<dbReference type="PANTHER" id="PTHR32154:SF0">
    <property type="entry name" value="PYRUVATE-FLAVODOXIN OXIDOREDUCTASE-RELATED"/>
    <property type="match status" value="1"/>
</dbReference>
<dbReference type="InterPro" id="IPR009014">
    <property type="entry name" value="Transketo_C/PFOR_II"/>
</dbReference>
<proteinExistence type="predicted"/>
<gene>
    <name evidence="4" type="ORF">S01H4_13898</name>
</gene>
<dbReference type="GO" id="GO:0016903">
    <property type="term" value="F:oxidoreductase activity, acting on the aldehyde or oxo group of donors"/>
    <property type="evidence" value="ECO:0007669"/>
    <property type="project" value="UniProtKB-ARBA"/>
</dbReference>
<dbReference type="AlphaFoldDB" id="X0ZC49"/>
<dbReference type="EMBL" id="BART01006109">
    <property type="protein sequence ID" value="GAG57923.1"/>
    <property type="molecule type" value="Genomic_DNA"/>
</dbReference>
<evidence type="ECO:0000313" key="4">
    <source>
        <dbReference type="EMBL" id="GAG57923.1"/>
    </source>
</evidence>
<dbReference type="Pfam" id="PF17147">
    <property type="entry name" value="PFOR_II"/>
    <property type="match status" value="1"/>
</dbReference>
<dbReference type="InterPro" id="IPR050722">
    <property type="entry name" value="Pyruvate:ferred/Flavod_OxRd"/>
</dbReference>
<dbReference type="InterPro" id="IPR033412">
    <property type="entry name" value="PFOR_II"/>
</dbReference>
<organism evidence="4">
    <name type="scientific">marine sediment metagenome</name>
    <dbReference type="NCBI Taxonomy" id="412755"/>
    <lineage>
        <taxon>unclassified sequences</taxon>
        <taxon>metagenomes</taxon>
        <taxon>ecological metagenomes</taxon>
    </lineage>
</organism>
<dbReference type="Pfam" id="PF01855">
    <property type="entry name" value="POR_N"/>
    <property type="match status" value="1"/>
</dbReference>
<feature type="domain" description="Pyruvate:ferredoxin oxidoreductase core" evidence="3">
    <location>
        <begin position="268"/>
        <end position="368"/>
    </location>
</feature>